<evidence type="ECO:0000313" key="2">
    <source>
        <dbReference type="EMBL" id="MDN0077775.1"/>
    </source>
</evidence>
<organism evidence="2 3">
    <name type="scientific">Crenobacter oryzisoli</name>
    <dbReference type="NCBI Taxonomy" id="3056844"/>
    <lineage>
        <taxon>Bacteria</taxon>
        <taxon>Pseudomonadati</taxon>
        <taxon>Pseudomonadota</taxon>
        <taxon>Betaproteobacteria</taxon>
        <taxon>Neisseriales</taxon>
        <taxon>Neisseriaceae</taxon>
        <taxon>Crenobacter</taxon>
    </lineage>
</organism>
<keyword evidence="1" id="KW-0812">Transmembrane</keyword>
<reference evidence="2" key="1">
    <citation type="submission" date="2023-06" db="EMBL/GenBank/DDBJ databases">
        <authorList>
            <person name="Zhang S."/>
        </authorList>
    </citation>
    <scope>NUCLEOTIDE SEQUENCE</scope>
    <source>
        <strain evidence="2">SG2303</strain>
    </source>
</reference>
<comment type="caution">
    <text evidence="2">The sequence shown here is derived from an EMBL/GenBank/DDBJ whole genome shotgun (WGS) entry which is preliminary data.</text>
</comment>
<evidence type="ECO:0000256" key="1">
    <source>
        <dbReference type="SAM" id="Phobius"/>
    </source>
</evidence>
<dbReference type="RefSeq" id="WP_289832373.1">
    <property type="nucleotide sequence ID" value="NZ_JAUEDK010000099.1"/>
</dbReference>
<keyword evidence="1" id="KW-0472">Membrane</keyword>
<sequence length="191" mass="21534">MFREDADESTAAQPIIAADACYAVAAEPHTLDVAQKGYYGLPMVEFMLKLIVFREKLKIPNGSNTELNVQVLSSLAPRNGNVNCVFSQVSENVFYFREEKENIVSVGSRFTPVMEGELLVHLEVNEVEIVGKLKWFTLLCTLVLVFIVALNVSFVFSLAFAFVYIFIYMSQKKRFKSLGRSVIKKMATRTV</sequence>
<accession>A0ABT7XVF3</accession>
<gene>
    <name evidence="2" type="ORF">QU481_23540</name>
</gene>
<dbReference type="EMBL" id="JAUEDK010000099">
    <property type="protein sequence ID" value="MDN0077775.1"/>
    <property type="molecule type" value="Genomic_DNA"/>
</dbReference>
<feature type="transmembrane region" description="Helical" evidence="1">
    <location>
        <begin position="135"/>
        <end position="167"/>
    </location>
</feature>
<keyword evidence="3" id="KW-1185">Reference proteome</keyword>
<proteinExistence type="predicted"/>
<evidence type="ECO:0000313" key="3">
    <source>
        <dbReference type="Proteomes" id="UP001168540"/>
    </source>
</evidence>
<protein>
    <submittedName>
        <fullName evidence="2">Uncharacterized protein</fullName>
    </submittedName>
</protein>
<name>A0ABT7XVF3_9NEIS</name>
<dbReference type="Proteomes" id="UP001168540">
    <property type="component" value="Unassembled WGS sequence"/>
</dbReference>
<keyword evidence="1" id="KW-1133">Transmembrane helix</keyword>